<evidence type="ECO:0000256" key="1">
    <source>
        <dbReference type="SAM" id="SignalP"/>
    </source>
</evidence>
<dbReference type="InterPro" id="IPR036582">
    <property type="entry name" value="Mao_N_sf"/>
</dbReference>
<gene>
    <name evidence="4" type="ORF">A2074_04225</name>
</gene>
<dbReference type="InterPro" id="IPR035940">
    <property type="entry name" value="CAP_sf"/>
</dbReference>
<sequence length="292" mass="31821">MNFRPRIALITALIVLISSLAVGTASAVSLTADEQYMLNLVNKERRANGLNALEVDPKLTFMARRYGQEMITHDFFSHDSPVSGSLLDRVLKSGVSDGWLLAGENLAGAPSVEAAFKGLMESPTHKANMLEAKYTHVGIGAVVGGPYGKMFAQEFIAYPKNMFFVSRDPNYDLLVYINDKLLCADPPSFIRQGRTLVPIRKFFEELGAAVVWDSASNLITIDHNGVNIQLAVGDNVAFVNGEPVILDIMPSMKASATFVPLRFVAECLGAQVSWNTNLRTVTVQLPISSDNP</sequence>
<evidence type="ECO:0000259" key="3">
    <source>
        <dbReference type="Pfam" id="PF07833"/>
    </source>
</evidence>
<dbReference type="SUPFAM" id="SSF55797">
    <property type="entry name" value="PR-1-like"/>
    <property type="match status" value="1"/>
</dbReference>
<name>A0A1F2UN09_9ACTN</name>
<dbReference type="InterPro" id="IPR012854">
    <property type="entry name" value="Cu_amine_oxidase-like_N"/>
</dbReference>
<dbReference type="Pfam" id="PF07833">
    <property type="entry name" value="Cu_amine_oxidN1"/>
    <property type="match status" value="1"/>
</dbReference>
<dbReference type="AlphaFoldDB" id="A0A1F2UN09"/>
<proteinExistence type="predicted"/>
<feature type="domain" description="Copper amine oxidase-like N-terminal" evidence="3">
    <location>
        <begin position="177"/>
        <end position="283"/>
    </location>
</feature>
<dbReference type="PANTHER" id="PTHR31157">
    <property type="entry name" value="SCP DOMAIN-CONTAINING PROTEIN"/>
    <property type="match status" value="1"/>
</dbReference>
<dbReference type="Pfam" id="PF00188">
    <property type="entry name" value="CAP"/>
    <property type="match status" value="1"/>
</dbReference>
<dbReference type="Gene3D" id="3.40.33.10">
    <property type="entry name" value="CAP"/>
    <property type="match status" value="1"/>
</dbReference>
<dbReference type="CDD" id="cd05379">
    <property type="entry name" value="CAP_bacterial"/>
    <property type="match status" value="1"/>
</dbReference>
<reference evidence="4 5" key="1">
    <citation type="journal article" date="2016" name="Nat. Commun.">
        <title>Thousands of microbial genomes shed light on interconnected biogeochemical processes in an aquifer system.</title>
        <authorList>
            <person name="Anantharaman K."/>
            <person name="Brown C.T."/>
            <person name="Hug L.A."/>
            <person name="Sharon I."/>
            <person name="Castelle C.J."/>
            <person name="Probst A.J."/>
            <person name="Thomas B.C."/>
            <person name="Singh A."/>
            <person name="Wilkins M.J."/>
            <person name="Karaoz U."/>
            <person name="Brodie E.L."/>
            <person name="Williams K.H."/>
            <person name="Hubbard S.S."/>
            <person name="Banfield J.F."/>
        </authorList>
    </citation>
    <scope>NUCLEOTIDE SEQUENCE [LARGE SCALE GENOMIC DNA]</scope>
</reference>
<dbReference type="Gene3D" id="3.30.457.10">
    <property type="entry name" value="Copper amine oxidase-like, N-terminal domain"/>
    <property type="match status" value="1"/>
</dbReference>
<feature type="signal peptide" evidence="1">
    <location>
        <begin position="1"/>
        <end position="27"/>
    </location>
</feature>
<dbReference type="Proteomes" id="UP000178086">
    <property type="component" value="Unassembled WGS sequence"/>
</dbReference>
<dbReference type="InterPro" id="IPR014044">
    <property type="entry name" value="CAP_dom"/>
</dbReference>
<evidence type="ECO:0008006" key="6">
    <source>
        <dbReference type="Google" id="ProtNLM"/>
    </source>
</evidence>
<organism evidence="4 5">
    <name type="scientific">Candidatus Aquicultor primus</name>
    <dbReference type="NCBI Taxonomy" id="1797195"/>
    <lineage>
        <taxon>Bacteria</taxon>
        <taxon>Bacillati</taxon>
        <taxon>Actinomycetota</taxon>
        <taxon>Candidatus Aquicultoria</taxon>
        <taxon>Candidatus Aquicultorales</taxon>
        <taxon>Candidatus Aquicultoraceae</taxon>
        <taxon>Candidatus Aquicultor</taxon>
    </lineage>
</organism>
<accession>A0A1F2UN09</accession>
<evidence type="ECO:0000313" key="5">
    <source>
        <dbReference type="Proteomes" id="UP000178086"/>
    </source>
</evidence>
<feature type="chain" id="PRO_5009483134" description="CAP domain-containing protein" evidence="1">
    <location>
        <begin position="28"/>
        <end position="292"/>
    </location>
</feature>
<evidence type="ECO:0000259" key="2">
    <source>
        <dbReference type="Pfam" id="PF00188"/>
    </source>
</evidence>
<comment type="caution">
    <text evidence="4">The sequence shown here is derived from an EMBL/GenBank/DDBJ whole genome shotgun (WGS) entry which is preliminary data.</text>
</comment>
<dbReference type="EMBL" id="MELI01000108">
    <property type="protein sequence ID" value="OFW31943.1"/>
    <property type="molecule type" value="Genomic_DNA"/>
</dbReference>
<feature type="domain" description="SCP" evidence="2">
    <location>
        <begin position="38"/>
        <end position="153"/>
    </location>
</feature>
<evidence type="ECO:0000313" key="4">
    <source>
        <dbReference type="EMBL" id="OFW31943.1"/>
    </source>
</evidence>
<keyword evidence="1" id="KW-0732">Signal</keyword>
<protein>
    <recommendedName>
        <fullName evidence="6">CAP domain-containing protein</fullName>
    </recommendedName>
</protein>
<dbReference type="PANTHER" id="PTHR31157:SF1">
    <property type="entry name" value="SCP DOMAIN-CONTAINING PROTEIN"/>
    <property type="match status" value="1"/>
</dbReference>
<dbReference type="SUPFAM" id="SSF55383">
    <property type="entry name" value="Copper amine oxidase, domain N"/>
    <property type="match status" value="1"/>
</dbReference>